<dbReference type="GeneID" id="9953683"/>
<organism evidence="1">
    <name type="scientific">Loa loa</name>
    <name type="common">Eye worm</name>
    <name type="synonym">Filaria loa</name>
    <dbReference type="NCBI Taxonomy" id="7209"/>
    <lineage>
        <taxon>Eukaryota</taxon>
        <taxon>Metazoa</taxon>
        <taxon>Ecdysozoa</taxon>
        <taxon>Nematoda</taxon>
        <taxon>Chromadorea</taxon>
        <taxon>Rhabditida</taxon>
        <taxon>Spirurina</taxon>
        <taxon>Spiruromorpha</taxon>
        <taxon>Filarioidea</taxon>
        <taxon>Onchocercidae</taxon>
        <taxon>Loa</taxon>
    </lineage>
</organism>
<dbReference type="AlphaFoldDB" id="A0A1S0TEG1"/>
<evidence type="ECO:0000313" key="1">
    <source>
        <dbReference type="EMBL" id="EFO12347.1"/>
    </source>
</evidence>
<sequence>TTQLRTLSRLGAIESMGDNDLSYRRCATHSSSILTNASFHQSLGSNSFSFWRTE</sequence>
<name>A0A1S0TEG1_LOALO</name>
<dbReference type="EMBL" id="JH716679">
    <property type="protein sequence ID" value="EFO12347.1"/>
    <property type="molecule type" value="Genomic_DNA"/>
</dbReference>
<protein>
    <submittedName>
        <fullName evidence="1">Uncharacterized protein</fullName>
    </submittedName>
</protein>
<proteinExistence type="predicted"/>
<dbReference type="KEGG" id="loa:LOAG_16186"/>
<gene>
    <name evidence="1" type="ORF">LOAG_16186</name>
</gene>
<accession>A0A1S0TEG1</accession>
<dbReference type="CTD" id="9953683"/>
<feature type="non-terminal residue" evidence="1">
    <location>
        <position position="1"/>
    </location>
</feature>
<dbReference type="InParanoid" id="A0A1S0TEG1"/>
<dbReference type="RefSeq" id="XP_003151722.1">
    <property type="nucleotide sequence ID" value="XM_003151674.1"/>
</dbReference>
<reference evidence="1" key="1">
    <citation type="submission" date="2012-04" db="EMBL/GenBank/DDBJ databases">
        <title>The Genome Sequence of Loa loa.</title>
        <authorList>
            <consortium name="The Broad Institute Genome Sequencing Platform"/>
            <consortium name="Broad Institute Genome Sequencing Center for Infectious Disease"/>
            <person name="Nutman T.B."/>
            <person name="Fink D.L."/>
            <person name="Russ C."/>
            <person name="Young S."/>
            <person name="Zeng Q."/>
            <person name="Gargeya S."/>
            <person name="Alvarado L."/>
            <person name="Berlin A."/>
            <person name="Chapman S.B."/>
            <person name="Chen Z."/>
            <person name="Freedman E."/>
            <person name="Gellesch M."/>
            <person name="Goldberg J."/>
            <person name="Griggs A."/>
            <person name="Gujja S."/>
            <person name="Heilman E.R."/>
            <person name="Heiman D."/>
            <person name="Howarth C."/>
            <person name="Mehta T."/>
            <person name="Neiman D."/>
            <person name="Pearson M."/>
            <person name="Roberts A."/>
            <person name="Saif S."/>
            <person name="Shea T."/>
            <person name="Shenoy N."/>
            <person name="Sisk P."/>
            <person name="Stolte C."/>
            <person name="Sykes S."/>
            <person name="White J."/>
            <person name="Yandava C."/>
            <person name="Haas B."/>
            <person name="Henn M.R."/>
            <person name="Nusbaum C."/>
            <person name="Birren B."/>
        </authorList>
    </citation>
    <scope>NUCLEOTIDE SEQUENCE [LARGE SCALE GENOMIC DNA]</scope>
</reference>